<dbReference type="InterPro" id="IPR006169">
    <property type="entry name" value="GTP1_OBG_dom"/>
</dbReference>
<dbReference type="SMART" id="SM00757">
    <property type="entry name" value="CRA"/>
    <property type="match status" value="1"/>
</dbReference>
<dbReference type="Proteomes" id="UP000796880">
    <property type="component" value="Unassembled WGS sequence"/>
</dbReference>
<feature type="region of interest" description="Disordered" evidence="3">
    <location>
        <begin position="295"/>
        <end position="317"/>
    </location>
</feature>
<dbReference type="GO" id="GO:0005525">
    <property type="term" value="F:GTP binding"/>
    <property type="evidence" value="ECO:0007669"/>
    <property type="project" value="UniProtKB-KW"/>
</dbReference>
<dbReference type="InterPro" id="IPR005225">
    <property type="entry name" value="Small_GTP-bd"/>
</dbReference>
<dbReference type="InterPro" id="IPR006594">
    <property type="entry name" value="LisH"/>
</dbReference>
<dbReference type="SUPFAM" id="SSF82051">
    <property type="entry name" value="Obg GTP-binding protein N-terminal domain"/>
    <property type="match status" value="1"/>
</dbReference>
<dbReference type="PROSITE" id="PS00905">
    <property type="entry name" value="GTP1_OBG"/>
    <property type="match status" value="1"/>
</dbReference>
<keyword evidence="2" id="KW-0342">GTP-binding</keyword>
<evidence type="ECO:0000313" key="8">
    <source>
        <dbReference type="Proteomes" id="UP000796880"/>
    </source>
</evidence>
<dbReference type="GO" id="GO:0005739">
    <property type="term" value="C:mitochondrion"/>
    <property type="evidence" value="ECO:0007669"/>
    <property type="project" value="TreeGrafter"/>
</dbReference>
<dbReference type="PANTHER" id="PTHR11702:SF39">
    <property type="entry name" value="GTP-BINDING PROTEIN OBGC2-RELATED"/>
    <property type="match status" value="1"/>
</dbReference>
<gene>
    <name evidence="7" type="ORF">FNV43_RR11558</name>
</gene>
<keyword evidence="1" id="KW-0547">Nucleotide-binding</keyword>
<dbReference type="InterPro" id="IPR027417">
    <property type="entry name" value="P-loop_NTPase"/>
</dbReference>
<dbReference type="NCBIfam" id="TIGR00231">
    <property type="entry name" value="small_GTP"/>
    <property type="match status" value="1"/>
</dbReference>
<dbReference type="Pfam" id="PF10607">
    <property type="entry name" value="CTLH"/>
    <property type="match status" value="1"/>
</dbReference>
<protein>
    <recommendedName>
        <fullName evidence="9">GTP-binding protein OBGC2</fullName>
    </recommendedName>
</protein>
<dbReference type="InterPro" id="IPR024964">
    <property type="entry name" value="CTLH/CRA"/>
</dbReference>
<dbReference type="GO" id="GO:0042254">
    <property type="term" value="P:ribosome biogenesis"/>
    <property type="evidence" value="ECO:0007669"/>
    <property type="project" value="UniProtKB-UniRule"/>
</dbReference>
<sequence length="709" mass="78846">MDVDPRHYDHVVINDNDIHSVVLSYLVHNCYKDTMESFIACTGMKQPADYIEDMEKRKRILNFVLEGKALKAIELTEQLALDLLEKNKELHFDLLSLHFVELVCSRKCTEALDFAQTTLTPFGKMDKFVDKLEDFLALLAYDEPEKSPMFHLLSLEYRQHVADSLNRVILAHANLPSYTAMERLIQQATVVRQYLSQENVKVTPRILNIHVCDLPIILLEVGIHCIVFDKALALGKMCNRGSCNYKDIGYYTIKCRIAKAKETSPSKPATLIKEPHKHFDQVIITVRSGDGGHGAVLSMPNQKGGKSQGKHDKEKTRRKSLYKRDFDGSLILPMGGHGGDVVIYADEGKDTLLEFHTKSRYNAKRGGNVDSTGVFTSQLHNGLAAPTLRIPVPIGTVVKRKRGKLLADLANVGDEILIARGGQGGISLLGTTDRGRKKMMSLTTNVMRDDSDKVLALGQPGEEVSLELILRVVADVGLVGLPNAGKSTLLAAITLAKPDIADYPFTTLMPNLGRLDGDPSLGAEMYSSEATLADLPGLIEGAHLGKGLGRNFLRHLRRTRVLVHVVDAAAENPVNDYLTVKEELRMYNPDYLERPYVVVLNKIDLPKVCDRLPSLIEEISRIGSDRTSSEVETSPDNAFKLRSPEDENTDISTSGVLEKDRKDKQIVEYPRPHAVVGVSVLKSMRINEMLKEIRAALRKCRDSTQALEL</sequence>
<dbReference type="PANTHER" id="PTHR11702">
    <property type="entry name" value="DEVELOPMENTALLY REGULATED GTP-BINDING PROTEIN-RELATED"/>
    <property type="match status" value="1"/>
</dbReference>
<reference evidence="7" key="1">
    <citation type="submission" date="2020-03" db="EMBL/GenBank/DDBJ databases">
        <title>A high-quality chromosome-level genome assembly of a woody plant with both climbing and erect habits, Rhamnella rubrinervis.</title>
        <authorList>
            <person name="Lu Z."/>
            <person name="Yang Y."/>
            <person name="Zhu X."/>
            <person name="Sun Y."/>
        </authorList>
    </citation>
    <scope>NUCLEOTIDE SEQUENCE</scope>
    <source>
        <strain evidence="7">BYM</strain>
        <tissue evidence="7">Leaf</tissue>
    </source>
</reference>
<dbReference type="PROSITE" id="PS50896">
    <property type="entry name" value="LISH"/>
    <property type="match status" value="1"/>
</dbReference>
<dbReference type="Gene3D" id="2.70.210.12">
    <property type="entry name" value="GTP1/OBG domain"/>
    <property type="match status" value="1"/>
</dbReference>
<dbReference type="InterPro" id="IPR045086">
    <property type="entry name" value="OBG_GTPase"/>
</dbReference>
<feature type="domain" description="OBG-type G" evidence="5">
    <location>
        <begin position="474"/>
        <end position="698"/>
    </location>
</feature>
<dbReference type="PROSITE" id="PS50897">
    <property type="entry name" value="CTLH"/>
    <property type="match status" value="1"/>
</dbReference>
<evidence type="ECO:0000256" key="1">
    <source>
        <dbReference type="ARBA" id="ARBA00022741"/>
    </source>
</evidence>
<dbReference type="InterPro" id="IPR006073">
    <property type="entry name" value="GTP-bd"/>
</dbReference>
<organism evidence="7 8">
    <name type="scientific">Rhamnella rubrinervis</name>
    <dbReference type="NCBI Taxonomy" id="2594499"/>
    <lineage>
        <taxon>Eukaryota</taxon>
        <taxon>Viridiplantae</taxon>
        <taxon>Streptophyta</taxon>
        <taxon>Embryophyta</taxon>
        <taxon>Tracheophyta</taxon>
        <taxon>Spermatophyta</taxon>
        <taxon>Magnoliopsida</taxon>
        <taxon>eudicotyledons</taxon>
        <taxon>Gunneridae</taxon>
        <taxon>Pentapetalae</taxon>
        <taxon>rosids</taxon>
        <taxon>fabids</taxon>
        <taxon>Rosales</taxon>
        <taxon>Rhamnaceae</taxon>
        <taxon>rhamnoid group</taxon>
        <taxon>Rhamneae</taxon>
        <taxon>Rhamnella</taxon>
    </lineage>
</organism>
<proteinExistence type="predicted"/>
<evidence type="ECO:0008006" key="9">
    <source>
        <dbReference type="Google" id="ProtNLM"/>
    </source>
</evidence>
<dbReference type="SMART" id="SM00668">
    <property type="entry name" value="CTLH"/>
    <property type="match status" value="1"/>
</dbReference>
<dbReference type="InterPro" id="IPR006074">
    <property type="entry name" value="GTP1-OBG_CS"/>
</dbReference>
<dbReference type="GO" id="GO:0003924">
    <property type="term" value="F:GTPase activity"/>
    <property type="evidence" value="ECO:0007669"/>
    <property type="project" value="InterPro"/>
</dbReference>
<evidence type="ECO:0000259" key="5">
    <source>
        <dbReference type="PROSITE" id="PS51710"/>
    </source>
</evidence>
<evidence type="ECO:0000256" key="3">
    <source>
        <dbReference type="SAM" id="MobiDB-lite"/>
    </source>
</evidence>
<evidence type="ECO:0000259" key="6">
    <source>
        <dbReference type="PROSITE" id="PS51883"/>
    </source>
</evidence>
<dbReference type="InterPro" id="IPR031167">
    <property type="entry name" value="G_OBG"/>
</dbReference>
<dbReference type="PROSITE" id="PS51710">
    <property type="entry name" value="G_OBG"/>
    <property type="match status" value="1"/>
</dbReference>
<dbReference type="Gene3D" id="3.40.50.300">
    <property type="entry name" value="P-loop containing nucleotide triphosphate hydrolases"/>
    <property type="match status" value="1"/>
</dbReference>
<comment type="caution">
    <text evidence="7">The sequence shown here is derived from an EMBL/GenBank/DDBJ whole genome shotgun (WGS) entry which is preliminary data.</text>
</comment>
<feature type="domain" description="Obg" evidence="6">
    <location>
        <begin position="276"/>
        <end position="473"/>
    </location>
</feature>
<dbReference type="InterPro" id="IPR013144">
    <property type="entry name" value="CRA_dom"/>
</dbReference>
<dbReference type="InterPro" id="IPR006595">
    <property type="entry name" value="CTLH_C"/>
</dbReference>
<evidence type="ECO:0000259" key="4">
    <source>
        <dbReference type="PROSITE" id="PS50897"/>
    </source>
</evidence>
<name>A0A8K0H676_9ROSA</name>
<dbReference type="CDD" id="cd01898">
    <property type="entry name" value="Obg"/>
    <property type="match status" value="1"/>
</dbReference>
<dbReference type="AlphaFoldDB" id="A0A8K0H676"/>
<evidence type="ECO:0000313" key="7">
    <source>
        <dbReference type="EMBL" id="KAF3446379.1"/>
    </source>
</evidence>
<evidence type="ECO:0000256" key="2">
    <source>
        <dbReference type="ARBA" id="ARBA00023134"/>
    </source>
</evidence>
<dbReference type="Pfam" id="PF01018">
    <property type="entry name" value="GTP1_OBG"/>
    <property type="match status" value="1"/>
</dbReference>
<dbReference type="PROSITE" id="PS51883">
    <property type="entry name" value="OBG"/>
    <property type="match status" value="1"/>
</dbReference>
<dbReference type="Pfam" id="PF01926">
    <property type="entry name" value="MMR_HSR1"/>
    <property type="match status" value="1"/>
</dbReference>
<dbReference type="EMBL" id="VOIH02000005">
    <property type="protein sequence ID" value="KAF3446379.1"/>
    <property type="molecule type" value="Genomic_DNA"/>
</dbReference>
<dbReference type="PRINTS" id="PR00326">
    <property type="entry name" value="GTP1OBG"/>
</dbReference>
<accession>A0A8K0H676</accession>
<feature type="domain" description="CTLH" evidence="4">
    <location>
        <begin position="53"/>
        <end position="110"/>
    </location>
</feature>
<feature type="region of interest" description="Disordered" evidence="3">
    <location>
        <begin position="624"/>
        <end position="654"/>
    </location>
</feature>
<dbReference type="SUPFAM" id="SSF52540">
    <property type="entry name" value="P-loop containing nucleoside triphosphate hydrolases"/>
    <property type="match status" value="1"/>
</dbReference>
<keyword evidence="8" id="KW-1185">Reference proteome</keyword>
<dbReference type="OrthoDB" id="347018at2759"/>
<dbReference type="InterPro" id="IPR036726">
    <property type="entry name" value="GTP1_OBG_dom_sf"/>
</dbReference>